<keyword evidence="3" id="KW-1185">Reference proteome</keyword>
<reference evidence="2" key="1">
    <citation type="journal article" date="2023" name="IScience">
        <title>Live-bearing cockroach genome reveals convergent evolutionary mechanisms linked to viviparity in insects and beyond.</title>
        <authorList>
            <person name="Fouks B."/>
            <person name="Harrison M.C."/>
            <person name="Mikhailova A.A."/>
            <person name="Marchal E."/>
            <person name="English S."/>
            <person name="Carruthers M."/>
            <person name="Jennings E.C."/>
            <person name="Chiamaka E.L."/>
            <person name="Frigard R.A."/>
            <person name="Pippel M."/>
            <person name="Attardo G.M."/>
            <person name="Benoit J.B."/>
            <person name="Bornberg-Bauer E."/>
            <person name="Tobe S.S."/>
        </authorList>
    </citation>
    <scope>NUCLEOTIDE SEQUENCE</scope>
    <source>
        <strain evidence="2">Stay&amp;Tobe</strain>
    </source>
</reference>
<feature type="non-terminal residue" evidence="2">
    <location>
        <position position="1"/>
    </location>
</feature>
<dbReference type="AlphaFoldDB" id="A0AAD8A007"/>
<reference evidence="2" key="2">
    <citation type="submission" date="2023-05" db="EMBL/GenBank/DDBJ databases">
        <authorList>
            <person name="Fouks B."/>
        </authorList>
    </citation>
    <scope>NUCLEOTIDE SEQUENCE</scope>
    <source>
        <strain evidence="2">Stay&amp;Tobe</strain>
        <tissue evidence="2">Testes</tissue>
    </source>
</reference>
<evidence type="ECO:0000313" key="2">
    <source>
        <dbReference type="EMBL" id="KAJ9589912.1"/>
    </source>
</evidence>
<comment type="caution">
    <text evidence="2">The sequence shown here is derived from an EMBL/GenBank/DDBJ whole genome shotgun (WGS) entry which is preliminary data.</text>
</comment>
<feature type="non-terminal residue" evidence="2">
    <location>
        <position position="61"/>
    </location>
</feature>
<proteinExistence type="predicted"/>
<name>A0AAD8A007_DIPPU</name>
<organism evidence="2 3">
    <name type="scientific">Diploptera punctata</name>
    <name type="common">Pacific beetle cockroach</name>
    <dbReference type="NCBI Taxonomy" id="6984"/>
    <lineage>
        <taxon>Eukaryota</taxon>
        <taxon>Metazoa</taxon>
        <taxon>Ecdysozoa</taxon>
        <taxon>Arthropoda</taxon>
        <taxon>Hexapoda</taxon>
        <taxon>Insecta</taxon>
        <taxon>Pterygota</taxon>
        <taxon>Neoptera</taxon>
        <taxon>Polyneoptera</taxon>
        <taxon>Dictyoptera</taxon>
        <taxon>Blattodea</taxon>
        <taxon>Blaberoidea</taxon>
        <taxon>Blaberidae</taxon>
        <taxon>Diplopterinae</taxon>
        <taxon>Diploptera</taxon>
    </lineage>
</organism>
<sequence length="61" mass="7064">IVPQCEPQNNDTYEIEDQNDDVEILSMHKSVRKNTPFSSHLRSKRTKMSSSEQSDKISTPR</sequence>
<evidence type="ECO:0000256" key="1">
    <source>
        <dbReference type="SAM" id="MobiDB-lite"/>
    </source>
</evidence>
<accession>A0AAD8A007</accession>
<feature type="compositionally biased region" description="Polar residues" evidence="1">
    <location>
        <begin position="48"/>
        <end position="61"/>
    </location>
</feature>
<dbReference type="EMBL" id="JASPKZ010004587">
    <property type="protein sequence ID" value="KAJ9589912.1"/>
    <property type="molecule type" value="Genomic_DNA"/>
</dbReference>
<gene>
    <name evidence="2" type="ORF">L9F63_016973</name>
</gene>
<protein>
    <submittedName>
        <fullName evidence="2">Uncharacterized protein</fullName>
    </submittedName>
</protein>
<dbReference type="Proteomes" id="UP001233999">
    <property type="component" value="Unassembled WGS sequence"/>
</dbReference>
<evidence type="ECO:0000313" key="3">
    <source>
        <dbReference type="Proteomes" id="UP001233999"/>
    </source>
</evidence>
<feature type="region of interest" description="Disordered" evidence="1">
    <location>
        <begin position="29"/>
        <end position="61"/>
    </location>
</feature>